<dbReference type="Proteomes" id="UP001162060">
    <property type="component" value="Unassembled WGS sequence"/>
</dbReference>
<protein>
    <submittedName>
        <fullName evidence="2">Uncharacterized protein</fullName>
    </submittedName>
</protein>
<evidence type="ECO:0000313" key="2">
    <source>
        <dbReference type="EMBL" id="CAK7929793.1"/>
    </source>
</evidence>
<feature type="compositionally biased region" description="Basic residues" evidence="1">
    <location>
        <begin position="1"/>
        <end position="11"/>
    </location>
</feature>
<organism evidence="2 3">
    <name type="scientific">Peronospora matthiolae</name>
    <dbReference type="NCBI Taxonomy" id="2874970"/>
    <lineage>
        <taxon>Eukaryota</taxon>
        <taxon>Sar</taxon>
        <taxon>Stramenopiles</taxon>
        <taxon>Oomycota</taxon>
        <taxon>Peronosporomycetes</taxon>
        <taxon>Peronosporales</taxon>
        <taxon>Peronosporaceae</taxon>
        <taxon>Peronospora</taxon>
    </lineage>
</organism>
<comment type="caution">
    <text evidence="2">The sequence shown here is derived from an EMBL/GenBank/DDBJ whole genome shotgun (WGS) entry which is preliminary data.</text>
</comment>
<proteinExistence type="predicted"/>
<dbReference type="EMBL" id="CAKLBY020000153">
    <property type="protein sequence ID" value="CAK7929793.1"/>
    <property type="molecule type" value="Genomic_DNA"/>
</dbReference>
<sequence length="258" mass="28665">MLRRAIQRTRLHLPAPTGHDNGSGSGSSSPDEGDYLHASPSVAYTSLRDDESVREYFRKRPEDISEVRLFAAEKPLRKENSANVARMSMDEERRAADVWKRLQTLYGLFQELSEDIPVEEDWVRLPSGVIMRDLQTLSTVDDTDDHGMPQGFTAGMFAVLGNVLYNEMLVAAGQNRISRDVLEELGNCLYADAASVAVIAVDALRPMGTEMFFAVLLVSVAHPVAVIEFVWCCNCTKHIPCVCLHLESFVCNSQSSPE</sequence>
<evidence type="ECO:0000313" key="3">
    <source>
        <dbReference type="Proteomes" id="UP001162060"/>
    </source>
</evidence>
<reference evidence="2" key="1">
    <citation type="submission" date="2024-01" db="EMBL/GenBank/DDBJ databases">
        <authorList>
            <person name="Webb A."/>
        </authorList>
    </citation>
    <scope>NUCLEOTIDE SEQUENCE</scope>
    <source>
        <strain evidence="2">Pm1</strain>
    </source>
</reference>
<evidence type="ECO:0000256" key="1">
    <source>
        <dbReference type="SAM" id="MobiDB-lite"/>
    </source>
</evidence>
<dbReference type="AlphaFoldDB" id="A0AAV1U7Y9"/>
<gene>
    <name evidence="2" type="ORF">PM001_LOCUS14943</name>
</gene>
<accession>A0AAV1U7Y9</accession>
<name>A0AAV1U7Y9_9STRA</name>
<feature type="region of interest" description="Disordered" evidence="1">
    <location>
        <begin position="1"/>
        <end position="37"/>
    </location>
</feature>